<feature type="transmembrane region" description="Helical" evidence="1">
    <location>
        <begin position="38"/>
        <end position="60"/>
    </location>
</feature>
<comment type="caution">
    <text evidence="2">The sequence shown here is derived from an EMBL/GenBank/DDBJ whole genome shotgun (WGS) entry which is preliminary data.</text>
</comment>
<dbReference type="RefSeq" id="WP_256699237.1">
    <property type="nucleotide sequence ID" value="NZ_JANIES010000003.1"/>
</dbReference>
<keyword evidence="1" id="KW-0472">Membrane</keyword>
<dbReference type="EMBL" id="JANIET010000003">
    <property type="protein sequence ID" value="MCQ8230353.1"/>
    <property type="molecule type" value="Genomic_DNA"/>
</dbReference>
<keyword evidence="1" id="KW-1133">Transmembrane helix</keyword>
<keyword evidence="1" id="KW-0812">Transmembrane</keyword>
<organism evidence="2 3">
    <name type="scientific">Pantoea trifolii</name>
    <dbReference type="NCBI Taxonomy" id="2968030"/>
    <lineage>
        <taxon>Bacteria</taxon>
        <taxon>Pseudomonadati</taxon>
        <taxon>Pseudomonadota</taxon>
        <taxon>Gammaproteobacteria</taxon>
        <taxon>Enterobacterales</taxon>
        <taxon>Erwiniaceae</taxon>
        <taxon>Pantoea</taxon>
    </lineage>
</organism>
<gene>
    <name evidence="2" type="ORF">NQH49_23085</name>
</gene>
<evidence type="ECO:0000313" key="2">
    <source>
        <dbReference type="EMBL" id="MCQ8230353.1"/>
    </source>
</evidence>
<proteinExistence type="predicted"/>
<evidence type="ECO:0000256" key="1">
    <source>
        <dbReference type="SAM" id="Phobius"/>
    </source>
</evidence>
<dbReference type="Proteomes" id="UP001300015">
    <property type="component" value="Unassembled WGS sequence"/>
</dbReference>
<keyword evidence="3" id="KW-1185">Reference proteome</keyword>
<name>A0ABT1VS39_9GAMM</name>
<reference evidence="2 3" key="1">
    <citation type="submission" date="2022-07" db="EMBL/GenBank/DDBJ databases">
        <title>Pantoea trifolii sp. nov. isolated from root nodules of Trifolium rubens.</title>
        <authorList>
            <person name="Kalita M."/>
            <person name="Wdowiak-Wrobel S."/>
            <person name="Marek-Kozaczuk M."/>
            <person name="Palusinska-Szysz M."/>
            <person name="Sokolowski W."/>
            <person name="Coutinho T."/>
            <person name="Hlahane L."/>
        </authorList>
    </citation>
    <scope>NUCLEOTIDE SEQUENCE [LARGE SCALE GENOMIC DNA]</scope>
    <source>
        <strain evidence="2 3">MMK2</strain>
    </source>
</reference>
<protein>
    <submittedName>
        <fullName evidence="2">Uncharacterized protein</fullName>
    </submittedName>
</protein>
<sequence>MKFWWSKRDIPEFEGLPRSIWQQNYRDAHRRARSHLQYWLNTFFYFAAVVIQFVVFDWLFPSDNTFLYAMLRAMIIIPPAFFVWQHFTIRLMSQTLPSCFTEGR</sequence>
<accession>A0ABT1VS39</accession>
<evidence type="ECO:0000313" key="3">
    <source>
        <dbReference type="Proteomes" id="UP001300015"/>
    </source>
</evidence>
<feature type="transmembrane region" description="Helical" evidence="1">
    <location>
        <begin position="66"/>
        <end position="84"/>
    </location>
</feature>